<comment type="subcellular location">
    <subcellularLocation>
        <location evidence="1">Membrane</location>
        <topology evidence="1">Multi-pass membrane protein</topology>
    </subcellularLocation>
</comment>
<reference evidence="13" key="1">
    <citation type="journal article" date="2023" name="Insect Mol. Biol.">
        <title>Genome sequencing provides insights into the evolution of gene families encoding plant cell wall-degrading enzymes in longhorned beetles.</title>
        <authorList>
            <person name="Shin N.R."/>
            <person name="Okamura Y."/>
            <person name="Kirsch R."/>
            <person name="Pauchet Y."/>
        </authorList>
    </citation>
    <scope>NUCLEOTIDE SEQUENCE</scope>
    <source>
        <strain evidence="13">MMC_N1</strain>
    </source>
</reference>
<feature type="transmembrane region" description="Helical" evidence="10">
    <location>
        <begin position="296"/>
        <end position="314"/>
    </location>
</feature>
<keyword evidence="8 9" id="KW-0739">Sodium transport</keyword>
<dbReference type="Proteomes" id="UP001162164">
    <property type="component" value="Unassembled WGS sequence"/>
</dbReference>
<keyword evidence="4 10" id="KW-1133">Transmembrane helix</keyword>
<dbReference type="Gene3D" id="6.10.140.1330">
    <property type="match status" value="1"/>
</dbReference>
<feature type="transmembrane region" description="Helical" evidence="10">
    <location>
        <begin position="110"/>
        <end position="133"/>
    </location>
</feature>
<organism evidence="13 14">
    <name type="scientific">Molorchus minor</name>
    <dbReference type="NCBI Taxonomy" id="1323400"/>
    <lineage>
        <taxon>Eukaryota</taxon>
        <taxon>Metazoa</taxon>
        <taxon>Ecdysozoa</taxon>
        <taxon>Arthropoda</taxon>
        <taxon>Hexapoda</taxon>
        <taxon>Insecta</taxon>
        <taxon>Pterygota</taxon>
        <taxon>Neoptera</taxon>
        <taxon>Endopterygota</taxon>
        <taxon>Coleoptera</taxon>
        <taxon>Polyphaga</taxon>
        <taxon>Cucujiformia</taxon>
        <taxon>Chrysomeloidea</taxon>
        <taxon>Cerambycidae</taxon>
        <taxon>Lamiinae</taxon>
        <taxon>Monochamini</taxon>
        <taxon>Molorchus</taxon>
    </lineage>
</organism>
<protein>
    <recommendedName>
        <fullName evidence="9">Sodium/hydrogen exchanger</fullName>
    </recommendedName>
</protein>
<feature type="transmembrane region" description="Helical" evidence="10">
    <location>
        <begin position="72"/>
        <end position="98"/>
    </location>
</feature>
<keyword evidence="2 9" id="KW-0813">Transport</keyword>
<evidence type="ECO:0000256" key="7">
    <source>
        <dbReference type="ARBA" id="ARBA00023136"/>
    </source>
</evidence>
<evidence type="ECO:0000256" key="3">
    <source>
        <dbReference type="ARBA" id="ARBA00022692"/>
    </source>
</evidence>
<evidence type="ECO:0000256" key="9">
    <source>
        <dbReference type="RuleBase" id="RU003722"/>
    </source>
</evidence>
<feature type="transmembrane region" description="Helical" evidence="10">
    <location>
        <begin position="190"/>
        <end position="216"/>
    </location>
</feature>
<keyword evidence="6 9" id="KW-0406">Ion transport</keyword>
<evidence type="ECO:0000256" key="8">
    <source>
        <dbReference type="ARBA" id="ARBA00023201"/>
    </source>
</evidence>
<dbReference type="InterPro" id="IPR018422">
    <property type="entry name" value="Cation/H_exchanger_CPA1"/>
</dbReference>
<evidence type="ECO:0000256" key="4">
    <source>
        <dbReference type="ARBA" id="ARBA00022989"/>
    </source>
</evidence>
<dbReference type="EMBL" id="JAPWTJ010000181">
    <property type="protein sequence ID" value="KAJ8981488.1"/>
    <property type="molecule type" value="Genomic_DNA"/>
</dbReference>
<evidence type="ECO:0000256" key="11">
    <source>
        <dbReference type="SAM" id="SignalP"/>
    </source>
</evidence>
<gene>
    <name evidence="13" type="ORF">NQ317_007014</name>
</gene>
<evidence type="ECO:0000256" key="1">
    <source>
        <dbReference type="ARBA" id="ARBA00004141"/>
    </source>
</evidence>
<dbReference type="Pfam" id="PF00999">
    <property type="entry name" value="Na_H_Exchanger"/>
    <property type="match status" value="1"/>
</dbReference>
<feature type="chain" id="PRO_5047481367" description="Sodium/hydrogen exchanger" evidence="11">
    <location>
        <begin position="16"/>
        <end position="449"/>
    </location>
</feature>
<keyword evidence="7 10" id="KW-0472">Membrane</keyword>
<feature type="transmembrane region" description="Helical" evidence="10">
    <location>
        <begin position="236"/>
        <end position="253"/>
    </location>
</feature>
<feature type="transmembrane region" description="Helical" evidence="10">
    <location>
        <begin position="259"/>
        <end position="276"/>
    </location>
</feature>
<feature type="transmembrane region" description="Helical" evidence="10">
    <location>
        <begin position="386"/>
        <end position="405"/>
    </location>
</feature>
<sequence length="449" mass="49510">MKLALQLSMVRLIVGAIIRYSGTSSHVINMQVLVTDPQFNSTLPPDTLSLHFPVSGHPKNNKTFQNISFSNLGAILTFAIIGTTVSSFVVGALMYGCVQLMPARLASSFTFLDTLYFGALISSTDPLTILAIFNDLNVDVNLYALVFGESVLNDAVAIVLSGSIQNYGKRYQLGTGGFETKAFFKAVGDFFGIFMLSLLIGAVMGCITALISFYIIISFLNKYYMTKFTRVRDFPLLESALFVLMSYSTFLIAEASELTGVVSVLFCGICQAHYTYNNLSEESRTRTKHMFDLLNFLAENFIFSYIGVSMFTFPKHHFDPLFILAGFTCAAIGRAANIYPLSFLLNLGRKPKIPINFQHMLFFAGLRGAMSFALAIRNTLSEQRQAMLTTTSLIVIITVIIQGGATMNLLNWFQIPVGVDEETEALSHQGVHSVSVFFPAIARLTSYPD</sequence>
<name>A0ABQ9JVW8_9CUCU</name>
<evidence type="ECO:0000256" key="10">
    <source>
        <dbReference type="SAM" id="Phobius"/>
    </source>
</evidence>
<evidence type="ECO:0000256" key="5">
    <source>
        <dbReference type="ARBA" id="ARBA00023053"/>
    </source>
</evidence>
<dbReference type="PANTHER" id="PTHR10110:SF187">
    <property type="entry name" value="SODIUM_HYDROGEN EXCHANGER"/>
    <property type="match status" value="1"/>
</dbReference>
<accession>A0ABQ9JVW8</accession>
<evidence type="ECO:0000259" key="12">
    <source>
        <dbReference type="Pfam" id="PF00999"/>
    </source>
</evidence>
<comment type="caution">
    <text evidence="13">The sequence shown here is derived from an EMBL/GenBank/DDBJ whole genome shotgun (WGS) entry which is preliminary data.</text>
</comment>
<keyword evidence="9" id="KW-0050">Antiport</keyword>
<feature type="transmembrane region" description="Helical" evidence="10">
    <location>
        <begin position="360"/>
        <end position="380"/>
    </location>
</feature>
<keyword evidence="3 9" id="KW-0812">Transmembrane</keyword>
<feature type="signal peptide" evidence="11">
    <location>
        <begin position="1"/>
        <end position="15"/>
    </location>
</feature>
<keyword evidence="5" id="KW-0915">Sodium</keyword>
<evidence type="ECO:0000313" key="14">
    <source>
        <dbReference type="Proteomes" id="UP001162164"/>
    </source>
</evidence>
<feature type="transmembrane region" description="Helical" evidence="10">
    <location>
        <begin position="320"/>
        <end position="339"/>
    </location>
</feature>
<feature type="domain" description="Cation/H+ exchanger transmembrane" evidence="12">
    <location>
        <begin position="69"/>
        <end position="412"/>
    </location>
</feature>
<comment type="similarity">
    <text evidence="9">Belongs to the monovalent cation:proton antiporter 1 (CPA1) transporter (TC 2.A.36) family.</text>
</comment>
<evidence type="ECO:0000256" key="2">
    <source>
        <dbReference type="ARBA" id="ARBA00022448"/>
    </source>
</evidence>
<dbReference type="PANTHER" id="PTHR10110">
    <property type="entry name" value="SODIUM/HYDROGEN EXCHANGER"/>
    <property type="match status" value="1"/>
</dbReference>
<evidence type="ECO:0000313" key="13">
    <source>
        <dbReference type="EMBL" id="KAJ8981488.1"/>
    </source>
</evidence>
<keyword evidence="14" id="KW-1185">Reference proteome</keyword>
<dbReference type="NCBIfam" id="TIGR00840">
    <property type="entry name" value="b_cpa1"/>
    <property type="match status" value="1"/>
</dbReference>
<dbReference type="InterPro" id="IPR004709">
    <property type="entry name" value="NaH_exchanger"/>
</dbReference>
<dbReference type="InterPro" id="IPR006153">
    <property type="entry name" value="Cation/H_exchanger_TM"/>
</dbReference>
<keyword evidence="11" id="KW-0732">Signal</keyword>
<proteinExistence type="inferred from homology"/>
<evidence type="ECO:0000256" key="6">
    <source>
        <dbReference type="ARBA" id="ARBA00023065"/>
    </source>
</evidence>